<dbReference type="InterPro" id="IPR007867">
    <property type="entry name" value="GMC_OxRtase_C"/>
</dbReference>
<dbReference type="EMBL" id="FORA01000002">
    <property type="protein sequence ID" value="SFJ02390.1"/>
    <property type="molecule type" value="Genomic_DNA"/>
</dbReference>
<evidence type="ECO:0000256" key="6">
    <source>
        <dbReference type="RuleBase" id="RU003968"/>
    </source>
</evidence>
<comment type="cofactor">
    <cofactor evidence="1 5">
        <name>FAD</name>
        <dbReference type="ChEBI" id="CHEBI:57692"/>
    </cofactor>
</comment>
<keyword evidence="3 6" id="KW-0285">Flavoprotein</keyword>
<dbReference type="Proteomes" id="UP000199110">
    <property type="component" value="Unassembled WGS sequence"/>
</dbReference>
<dbReference type="InterPro" id="IPR036188">
    <property type="entry name" value="FAD/NAD-bd_sf"/>
</dbReference>
<evidence type="ECO:0000256" key="1">
    <source>
        <dbReference type="ARBA" id="ARBA00001974"/>
    </source>
</evidence>
<dbReference type="InterPro" id="IPR012132">
    <property type="entry name" value="GMC_OxRdtase"/>
</dbReference>
<dbReference type="PROSITE" id="PS00623">
    <property type="entry name" value="GMC_OXRED_1"/>
    <property type="match status" value="1"/>
</dbReference>
<evidence type="ECO:0000256" key="5">
    <source>
        <dbReference type="PIRSR" id="PIRSR000137-2"/>
    </source>
</evidence>
<dbReference type="Gene3D" id="3.30.560.10">
    <property type="entry name" value="Glucose Oxidase, domain 3"/>
    <property type="match status" value="1"/>
</dbReference>
<feature type="binding site" evidence="5">
    <location>
        <position position="222"/>
    </location>
    <ligand>
        <name>FAD</name>
        <dbReference type="ChEBI" id="CHEBI:57692"/>
    </ligand>
</feature>
<proteinExistence type="inferred from homology"/>
<evidence type="ECO:0000313" key="10">
    <source>
        <dbReference type="Proteomes" id="UP000199110"/>
    </source>
</evidence>
<feature type="domain" description="Glucose-methanol-choline oxidoreductase N-terminal" evidence="7">
    <location>
        <begin position="81"/>
        <end position="104"/>
    </location>
</feature>
<accession>A0A1I3N060</accession>
<protein>
    <submittedName>
        <fullName evidence="9">Choline dehydrogenase</fullName>
    </submittedName>
</protein>
<dbReference type="SUPFAM" id="SSF51905">
    <property type="entry name" value="FAD/NAD(P)-binding domain"/>
    <property type="match status" value="1"/>
</dbReference>
<name>A0A1I3N060_9RHOB</name>
<evidence type="ECO:0000256" key="4">
    <source>
        <dbReference type="ARBA" id="ARBA00022827"/>
    </source>
</evidence>
<feature type="binding site" evidence="5">
    <location>
        <position position="83"/>
    </location>
    <ligand>
        <name>FAD</name>
        <dbReference type="ChEBI" id="CHEBI:57692"/>
    </ligand>
</feature>
<evidence type="ECO:0000259" key="7">
    <source>
        <dbReference type="PROSITE" id="PS00623"/>
    </source>
</evidence>
<comment type="similarity">
    <text evidence="2 6">Belongs to the GMC oxidoreductase family.</text>
</comment>
<dbReference type="RefSeq" id="WP_245749188.1">
    <property type="nucleotide sequence ID" value="NZ_FORA01000002.1"/>
</dbReference>
<dbReference type="STRING" id="390807.SAMN04488095_2008"/>
<feature type="binding site" evidence="5">
    <location>
        <begin position="91"/>
        <end position="94"/>
    </location>
    <ligand>
        <name>FAD</name>
        <dbReference type="ChEBI" id="CHEBI:57692"/>
    </ligand>
</feature>
<sequence length="544" mass="58676">MEGFDFIIVGAGSAGCVLADKLSACGRFTVLLIEAGGSDQRFWIKVPLGYGMTFDDPRVNWCYTARADPGLDHRSAFWPRGRVIGGSSSINAMVYLQGLPDDFDDWDRAGATGWNWAAVRETYAQLETHDEPDGTGGRRLRGTGAVHVSDLHHRMHPFSRHFLAAARESGWQTPDHLNGDAREGIIPLRATVRNARRWSAADAFLRPARGRPNLRVISEALVERIILRDGVATGVDYRRGESRVSVTARREVILSAGAINSPQLLQLSGVGPAALLQSLGIEVRRNLAQVGQGLQDHLGISCQFDATEATLNNRLGRWPGKIVAALEYLAARRGPLSIPVNQIGGFVRSGRSERPDLQIYCNPMSYCVGREGKTDAAPTPGFLICAQPCRPTSRGEVVITSADPRAAPDIRPNSLATEEDRAMAIAAGRTVRTLAATPAIRAVTQAVPDPDAMTDDALLADFRARAGSVYHASCTCRMGHDARDSVLDARLRVHGVAGLRVIDASSFPNVTSGNTNAPVMMLAARGAEMILQDARQPIEQGGAR</sequence>
<dbReference type="PROSITE" id="PS00624">
    <property type="entry name" value="GMC_OXRED_2"/>
    <property type="match status" value="1"/>
</dbReference>
<dbReference type="PANTHER" id="PTHR11552">
    <property type="entry name" value="GLUCOSE-METHANOL-CHOLINE GMC OXIDOREDUCTASE"/>
    <property type="match status" value="1"/>
</dbReference>
<dbReference type="InterPro" id="IPR000172">
    <property type="entry name" value="GMC_OxRdtase_N"/>
</dbReference>
<reference evidence="9 10" key="1">
    <citation type="submission" date="2016-10" db="EMBL/GenBank/DDBJ databases">
        <authorList>
            <person name="de Groot N.N."/>
        </authorList>
    </citation>
    <scope>NUCLEOTIDE SEQUENCE [LARGE SCALE GENOMIC DNA]</scope>
    <source>
        <strain evidence="9 10">DSM 19073</strain>
    </source>
</reference>
<dbReference type="GO" id="GO:0016614">
    <property type="term" value="F:oxidoreductase activity, acting on CH-OH group of donors"/>
    <property type="evidence" value="ECO:0007669"/>
    <property type="project" value="InterPro"/>
</dbReference>
<evidence type="ECO:0000313" key="9">
    <source>
        <dbReference type="EMBL" id="SFJ02390.1"/>
    </source>
</evidence>
<evidence type="ECO:0000259" key="8">
    <source>
        <dbReference type="PROSITE" id="PS00624"/>
    </source>
</evidence>
<evidence type="ECO:0000256" key="2">
    <source>
        <dbReference type="ARBA" id="ARBA00010790"/>
    </source>
</evidence>
<keyword evidence="10" id="KW-1185">Reference proteome</keyword>
<dbReference type="Pfam" id="PF05199">
    <property type="entry name" value="GMC_oxred_C"/>
    <property type="match status" value="1"/>
</dbReference>
<keyword evidence="4 5" id="KW-0274">FAD</keyword>
<dbReference type="PIRSF" id="PIRSF000137">
    <property type="entry name" value="Alcohol_oxidase"/>
    <property type="match status" value="1"/>
</dbReference>
<dbReference type="Pfam" id="PF00732">
    <property type="entry name" value="GMC_oxred_N"/>
    <property type="match status" value="1"/>
</dbReference>
<dbReference type="Gene3D" id="3.50.50.60">
    <property type="entry name" value="FAD/NAD(P)-binding domain"/>
    <property type="match status" value="1"/>
</dbReference>
<dbReference type="PANTHER" id="PTHR11552:SF147">
    <property type="entry name" value="CHOLINE DEHYDROGENASE, MITOCHONDRIAL"/>
    <property type="match status" value="1"/>
</dbReference>
<feature type="domain" description="Glucose-methanol-choline oxidoreductase N-terminal" evidence="8">
    <location>
        <begin position="257"/>
        <end position="271"/>
    </location>
</feature>
<dbReference type="SUPFAM" id="SSF54373">
    <property type="entry name" value="FAD-linked reductases, C-terminal domain"/>
    <property type="match status" value="1"/>
</dbReference>
<organism evidence="9 10">
    <name type="scientific">Jannaschia pohangensis</name>
    <dbReference type="NCBI Taxonomy" id="390807"/>
    <lineage>
        <taxon>Bacteria</taxon>
        <taxon>Pseudomonadati</taxon>
        <taxon>Pseudomonadota</taxon>
        <taxon>Alphaproteobacteria</taxon>
        <taxon>Rhodobacterales</taxon>
        <taxon>Roseobacteraceae</taxon>
        <taxon>Jannaschia</taxon>
    </lineage>
</organism>
<dbReference type="AlphaFoldDB" id="A0A1I3N060"/>
<evidence type="ECO:0000256" key="3">
    <source>
        <dbReference type="ARBA" id="ARBA00022630"/>
    </source>
</evidence>
<dbReference type="GO" id="GO:0050660">
    <property type="term" value="F:flavin adenine dinucleotide binding"/>
    <property type="evidence" value="ECO:0007669"/>
    <property type="project" value="InterPro"/>
</dbReference>
<gene>
    <name evidence="9" type="ORF">SAMN04488095_2008</name>
</gene>